<evidence type="ECO:0000259" key="6">
    <source>
        <dbReference type="PROSITE" id="PS50887"/>
    </source>
</evidence>
<dbReference type="InterPro" id="IPR035965">
    <property type="entry name" value="PAS-like_dom_sf"/>
</dbReference>
<dbReference type="InterPro" id="IPR001633">
    <property type="entry name" value="EAL_dom"/>
</dbReference>
<dbReference type="Pfam" id="PF08447">
    <property type="entry name" value="PAS_3"/>
    <property type="match status" value="1"/>
</dbReference>
<dbReference type="Gene3D" id="3.30.450.40">
    <property type="match status" value="1"/>
</dbReference>
<dbReference type="CDD" id="cd00130">
    <property type="entry name" value="PAS"/>
    <property type="match status" value="4"/>
</dbReference>
<dbReference type="Gene3D" id="3.30.450.20">
    <property type="entry name" value="PAS domain"/>
    <property type="match status" value="5"/>
</dbReference>
<evidence type="ECO:0000313" key="7">
    <source>
        <dbReference type="EMBL" id="SDN60948.1"/>
    </source>
</evidence>
<dbReference type="NCBIfam" id="TIGR00254">
    <property type="entry name" value="GGDEF"/>
    <property type="match status" value="1"/>
</dbReference>
<proteinExistence type="predicted"/>
<dbReference type="InterPro" id="IPR035919">
    <property type="entry name" value="EAL_sf"/>
</dbReference>
<keyword evidence="8" id="KW-1185">Reference proteome</keyword>
<dbReference type="STRING" id="416873.SAMN04487951_106184"/>
<dbReference type="PROSITE" id="PS50883">
    <property type="entry name" value="EAL"/>
    <property type="match status" value="1"/>
</dbReference>
<dbReference type="CDD" id="cd01948">
    <property type="entry name" value="EAL"/>
    <property type="match status" value="1"/>
</dbReference>
<evidence type="ECO:0000259" key="5">
    <source>
        <dbReference type="PROSITE" id="PS50883"/>
    </source>
</evidence>
<dbReference type="Pfam" id="PF00563">
    <property type="entry name" value="EAL"/>
    <property type="match status" value="1"/>
</dbReference>
<dbReference type="SMART" id="SM00267">
    <property type="entry name" value="GGDEF"/>
    <property type="match status" value="1"/>
</dbReference>
<feature type="domain" description="PAS" evidence="3">
    <location>
        <begin position="137"/>
        <end position="190"/>
    </location>
</feature>
<protein>
    <recommendedName>
        <fullName evidence="1">cyclic-guanylate-specific phosphodiesterase</fullName>
        <ecNumber evidence="1">3.1.4.52</ecNumber>
    </recommendedName>
</protein>
<dbReference type="Proteomes" id="UP000199677">
    <property type="component" value="Unassembled WGS sequence"/>
</dbReference>
<dbReference type="PROSITE" id="PS50113">
    <property type="entry name" value="PAC"/>
    <property type="match status" value="2"/>
</dbReference>
<dbReference type="SMART" id="SM00052">
    <property type="entry name" value="EAL"/>
    <property type="match status" value="1"/>
</dbReference>
<dbReference type="FunFam" id="3.20.20.450:FF:000001">
    <property type="entry name" value="Cyclic di-GMP phosphodiesterase yahA"/>
    <property type="match status" value="1"/>
</dbReference>
<dbReference type="InterPro" id="IPR029787">
    <property type="entry name" value="Nucleotide_cyclase"/>
</dbReference>
<feature type="domain" description="PAC" evidence="4">
    <location>
        <begin position="630"/>
        <end position="683"/>
    </location>
</feature>
<dbReference type="RefSeq" id="WP_089705275.1">
    <property type="nucleotide sequence ID" value="NZ_FNII01000006.1"/>
</dbReference>
<dbReference type="InterPro" id="IPR029016">
    <property type="entry name" value="GAF-like_dom_sf"/>
</dbReference>
<evidence type="ECO:0000259" key="3">
    <source>
        <dbReference type="PROSITE" id="PS50112"/>
    </source>
</evidence>
<dbReference type="Gene3D" id="3.20.20.450">
    <property type="entry name" value="EAL domain"/>
    <property type="match status" value="1"/>
</dbReference>
<reference evidence="8" key="1">
    <citation type="submission" date="2016-10" db="EMBL/GenBank/DDBJ databases">
        <authorList>
            <person name="Varghese N."/>
            <person name="Submissions S."/>
        </authorList>
    </citation>
    <scope>NUCLEOTIDE SEQUENCE [LARGE SCALE GENOMIC DNA]</scope>
    <source>
        <strain evidence="8">CGMCC 1.6494</strain>
    </source>
</reference>
<feature type="domain" description="PAC" evidence="4">
    <location>
        <begin position="504"/>
        <end position="556"/>
    </location>
</feature>
<dbReference type="OrthoDB" id="7053140at2"/>
<dbReference type="InterPro" id="IPR052155">
    <property type="entry name" value="Biofilm_reg_signaling"/>
</dbReference>
<feature type="domain" description="EAL" evidence="5">
    <location>
        <begin position="979"/>
        <end position="1233"/>
    </location>
</feature>
<dbReference type="SUPFAM" id="SSF141868">
    <property type="entry name" value="EAL domain-like"/>
    <property type="match status" value="1"/>
</dbReference>
<dbReference type="FunFam" id="3.30.450.20:FF:000099">
    <property type="entry name" value="Sensory box sensor histidine kinase"/>
    <property type="match status" value="1"/>
</dbReference>
<dbReference type="InterPro" id="IPR001610">
    <property type="entry name" value="PAC"/>
</dbReference>
<dbReference type="EMBL" id="FNII01000006">
    <property type="protein sequence ID" value="SDN60948.1"/>
    <property type="molecule type" value="Genomic_DNA"/>
</dbReference>
<dbReference type="InterPro" id="IPR013655">
    <property type="entry name" value="PAS_fold_3"/>
</dbReference>
<dbReference type="EC" id="3.1.4.52" evidence="1"/>
<dbReference type="AlphaFoldDB" id="A0A1H0CST4"/>
<feature type="domain" description="PAS" evidence="3">
    <location>
        <begin position="557"/>
        <end position="627"/>
    </location>
</feature>
<keyword evidence="2" id="KW-0973">c-di-GMP</keyword>
<dbReference type="SUPFAM" id="SSF55785">
    <property type="entry name" value="PYP-like sensor domain (PAS domain)"/>
    <property type="match status" value="5"/>
</dbReference>
<dbReference type="SMART" id="SM00086">
    <property type="entry name" value="PAC"/>
    <property type="match status" value="4"/>
</dbReference>
<dbReference type="InterPro" id="IPR000700">
    <property type="entry name" value="PAS-assoc_C"/>
</dbReference>
<dbReference type="SUPFAM" id="SSF55781">
    <property type="entry name" value="GAF domain-like"/>
    <property type="match status" value="1"/>
</dbReference>
<dbReference type="PANTHER" id="PTHR44757">
    <property type="entry name" value="DIGUANYLATE CYCLASE DGCP"/>
    <property type="match status" value="1"/>
</dbReference>
<dbReference type="InterPro" id="IPR013656">
    <property type="entry name" value="PAS_4"/>
</dbReference>
<dbReference type="Pfam" id="PF08448">
    <property type="entry name" value="PAS_4"/>
    <property type="match status" value="1"/>
</dbReference>
<gene>
    <name evidence="7" type="ORF">SAMN04487951_106184</name>
</gene>
<dbReference type="Pfam" id="PF13426">
    <property type="entry name" value="PAS_9"/>
    <property type="match status" value="2"/>
</dbReference>
<evidence type="ECO:0000256" key="1">
    <source>
        <dbReference type="ARBA" id="ARBA00012282"/>
    </source>
</evidence>
<dbReference type="NCBIfam" id="TIGR00229">
    <property type="entry name" value="sensory_box"/>
    <property type="match status" value="4"/>
</dbReference>
<dbReference type="PANTHER" id="PTHR44757:SF2">
    <property type="entry name" value="BIOFILM ARCHITECTURE MAINTENANCE PROTEIN MBAA"/>
    <property type="match status" value="1"/>
</dbReference>
<dbReference type="PROSITE" id="PS50112">
    <property type="entry name" value="PAS"/>
    <property type="match status" value="4"/>
</dbReference>
<evidence type="ECO:0000313" key="8">
    <source>
        <dbReference type="Proteomes" id="UP000199677"/>
    </source>
</evidence>
<organism evidence="7 8">
    <name type="scientific">Vreelandella arcis</name>
    <dbReference type="NCBI Taxonomy" id="416873"/>
    <lineage>
        <taxon>Bacteria</taxon>
        <taxon>Pseudomonadati</taxon>
        <taxon>Pseudomonadota</taxon>
        <taxon>Gammaproteobacteria</taxon>
        <taxon>Oceanospirillales</taxon>
        <taxon>Halomonadaceae</taxon>
        <taxon>Vreelandella</taxon>
    </lineage>
</organism>
<dbReference type="Gene3D" id="3.30.70.270">
    <property type="match status" value="1"/>
</dbReference>
<evidence type="ECO:0000256" key="2">
    <source>
        <dbReference type="ARBA" id="ARBA00022636"/>
    </source>
</evidence>
<dbReference type="Pfam" id="PF00990">
    <property type="entry name" value="GGDEF"/>
    <property type="match status" value="1"/>
</dbReference>
<feature type="domain" description="PAS" evidence="3">
    <location>
        <begin position="684"/>
        <end position="758"/>
    </location>
</feature>
<dbReference type="SUPFAM" id="SSF55073">
    <property type="entry name" value="Nucleotide cyclase"/>
    <property type="match status" value="1"/>
</dbReference>
<dbReference type="SMART" id="SM00091">
    <property type="entry name" value="PAS"/>
    <property type="match status" value="4"/>
</dbReference>
<dbReference type="PROSITE" id="PS50887">
    <property type="entry name" value="GGDEF"/>
    <property type="match status" value="1"/>
</dbReference>
<dbReference type="InterPro" id="IPR000160">
    <property type="entry name" value="GGDEF_dom"/>
</dbReference>
<sequence length="1237" mass="138721">MNLNDDPTFHTWSQSFFEAAMWNSPDAVIVTTAELDLPGPRILYANPAFCEMTGYEAGELLGKTPRILQGPDTDPRVLQALRASLIREEPFIGSTINYRKDGTPYQVEWSTSNVKDKAGGSAFFVSFQRVVNADSARLQHMEVILRAAPVGMMLTGPNGIIETANGVAEQIFGYSPDELKGQPVDLLVPDQLRVKHAQHRKDFAQSPQTRPMMPERELQGQRQDGSYFPLEVGLAPINIDGVPHTLASVGDVSEQKHIAQSMAFHARLQTALAAFGRAGLQGASLDELYRQTVELTIDVFAFEAAVLVELGSSGQQGNVVAGICSTLEIHWPDTLPLSSDPLAKLAMKGGEYAIGELPPMLRESTENGAQSIQTLCIPVQEPDRCWGLLYVFRVNQEIPDECCLQGLAGLTHTLASATRRERDQRDMHQAAHLRSIAGQMANLGSWSYDPQSKEVHWSDEVCGIHELPNGYTLTREEGLAFYLPKYRQRIASLIDTCAQSGKPFDEEAEIVTAKGNQRLVRVMGACFAGKSNEGGHIQGAFQDITDQRRIEQSLAQSQEQFRQLADAMPNIVWTADAEGRLDYANRRFQEVTGIYNEALPGKGWIHALHPGDELRCKEAWYKAVANQENYSIDLRLYHKRDHHYCWYRVSAVPVRNAQSQVYRWYGSALNIHDRKVLEEELTQSANMLTQTLESITDGFFTLDRHWQVQYFNLEAERLLATSRDAVLNKSIWNAFPNAVGSDIESEFRKAMVESVTGNFEYFCADLDTWLEIHAYPTKDGLTVYFRDITERKQSEDQIEFLAFHDPLTHLPNRRLFQKRLDAIIAIKNKAQTYAGVMLIDLDHFKVLNDTWGHGRGDQLLSAVARRLESFEDEGFYAARLGGDEFTILIEHLGTSREAAIIELKRIAERVRALIGEPLQNGSFVMQRTCSIGVTLVDLDGDSLEEVMKRLDLALYDVKHRHRNAVGLFDPALQAKANLRAWLESSIPAGIQANEFMPYYQPKMNSEGRCVGAEALVRWHHPERGIISPAEFIPFAEETGLIGMLGESIFRKVCEQIARWSTLDTLNDIEISVNVSARQFHESGFVNEITTIINETGIDPKKIQLEVTETLLLGDLEQTVEKMNALRSIGISFSLDDFGTGYSSLAYLKQLPLDVLKIDQSFIQNLPDDSDDVAIVQTIIALAGSLGLEVLAEGVEEKKIQDFLMHEGCHAFQGYLYSRPLPADEFERYQSARKTSYF</sequence>
<name>A0A1H0CST4_9GAMM</name>
<feature type="domain" description="GGDEF" evidence="6">
    <location>
        <begin position="832"/>
        <end position="970"/>
    </location>
</feature>
<dbReference type="InterPro" id="IPR000014">
    <property type="entry name" value="PAS"/>
</dbReference>
<accession>A0A1H0CST4</accession>
<evidence type="ECO:0000259" key="4">
    <source>
        <dbReference type="PROSITE" id="PS50113"/>
    </source>
</evidence>
<dbReference type="InterPro" id="IPR043128">
    <property type="entry name" value="Rev_trsase/Diguanyl_cyclase"/>
</dbReference>
<dbReference type="GO" id="GO:0071111">
    <property type="term" value="F:cyclic-guanylate-specific phosphodiesterase activity"/>
    <property type="evidence" value="ECO:0007669"/>
    <property type="project" value="UniProtKB-EC"/>
</dbReference>
<dbReference type="CDD" id="cd01949">
    <property type="entry name" value="GGDEF"/>
    <property type="match status" value="1"/>
</dbReference>
<feature type="domain" description="PAS" evidence="3">
    <location>
        <begin position="35"/>
        <end position="88"/>
    </location>
</feature>